<evidence type="ECO:0000259" key="2">
    <source>
        <dbReference type="SMART" id="SM00327"/>
    </source>
</evidence>
<feature type="region of interest" description="Disordered" evidence="1">
    <location>
        <begin position="237"/>
        <end position="346"/>
    </location>
</feature>
<evidence type="ECO:0000256" key="1">
    <source>
        <dbReference type="SAM" id="MobiDB-lite"/>
    </source>
</evidence>
<feature type="compositionally biased region" description="Low complexity" evidence="1">
    <location>
        <begin position="312"/>
        <end position="321"/>
    </location>
</feature>
<dbReference type="Pfam" id="PF10138">
    <property type="entry name" value="vWA-TerF-like"/>
    <property type="match status" value="1"/>
</dbReference>
<evidence type="ECO:0000313" key="3">
    <source>
        <dbReference type="EMBL" id="MEV4679788.1"/>
    </source>
</evidence>
<feature type="compositionally biased region" description="Low complexity" evidence="1">
    <location>
        <begin position="293"/>
        <end position="305"/>
    </location>
</feature>
<sequence>MGIRSMLRKVFGRDRDERDGSAAPSVPAQSERTEPAKDTSDATVPAQPPADRAADLVSAAFDNPAPRHRPTSVPAQGTSPEPSASTETAEPKPAEAPEATEAPEAPEAPEAEVARADKAAEAEVARADKAAEAEVARAEAAEAPVAEPAAETAAEDKAAGAEAPVTEPATEEAPEAEVVADKAVVAATTEAEVAEAVVDAAEDKSVEAEAVEAEPAAEKAAVDEVVEHTTAEVAEDKAVAAEEPAAAEPVVTADPVVTEPEAAAEEPEVTAADEPAAAEPVAAKESVADSPVATDEPAAETPVAAEAEEPEAAAAPVTEATEAAEADETEAPAPAPAPTAMDETTVTDEPAGRAAIGLARFKARAPQLVDAYKAAGAALKKAELTGARARVYLVLDRSGSMRPFFKDGSAQRLGEQALALSAHLDADATVDVVFFSTEIDGTGELTLDSHEGRVDELHAGLGRMGRTNYHLAVEEVLALHAKKNTDAPAFVIFQTDGAPESKTAATAALAATAGKPVFWQFVAFGEHDAKAFDYLRKLQLDNAAFFHAGPAPLELPHAELFKGILEVWRP</sequence>
<accession>A0ABV3HNX0</accession>
<feature type="compositionally biased region" description="Low complexity" evidence="1">
    <location>
        <begin position="241"/>
        <end position="261"/>
    </location>
</feature>
<feature type="compositionally biased region" description="Basic and acidic residues" evidence="1">
    <location>
        <begin position="112"/>
        <end position="140"/>
    </location>
</feature>
<proteinExistence type="predicted"/>
<feature type="compositionally biased region" description="Basic and acidic residues" evidence="1">
    <location>
        <begin position="11"/>
        <end position="20"/>
    </location>
</feature>
<feature type="compositionally biased region" description="Basic and acidic residues" evidence="1">
    <location>
        <begin position="31"/>
        <end position="40"/>
    </location>
</feature>
<feature type="compositionally biased region" description="Low complexity" evidence="1">
    <location>
        <begin position="141"/>
        <end position="152"/>
    </location>
</feature>
<dbReference type="InterPro" id="IPR036465">
    <property type="entry name" value="vWFA_dom_sf"/>
</dbReference>
<keyword evidence="4" id="KW-1185">Reference proteome</keyword>
<dbReference type="SMART" id="SM00327">
    <property type="entry name" value="VWA"/>
    <property type="match status" value="1"/>
</dbReference>
<feature type="compositionally biased region" description="Polar residues" evidence="1">
    <location>
        <begin position="73"/>
        <end position="83"/>
    </location>
</feature>
<dbReference type="CDD" id="cd00198">
    <property type="entry name" value="vWFA"/>
    <property type="match status" value="1"/>
</dbReference>
<evidence type="ECO:0000313" key="4">
    <source>
        <dbReference type="Proteomes" id="UP001552521"/>
    </source>
</evidence>
<comment type="caution">
    <text evidence="3">The sequence shown here is derived from an EMBL/GenBank/DDBJ whole genome shotgun (WGS) entry which is preliminary data.</text>
</comment>
<dbReference type="EMBL" id="JBFAQK010000002">
    <property type="protein sequence ID" value="MEV4679788.1"/>
    <property type="molecule type" value="Genomic_DNA"/>
</dbReference>
<feature type="domain" description="VWFA" evidence="2">
    <location>
        <begin position="388"/>
        <end position="561"/>
    </location>
</feature>
<dbReference type="RefSeq" id="WP_364587456.1">
    <property type="nucleotide sequence ID" value="NZ_JBFAQK010000002.1"/>
</dbReference>
<name>A0ABV3HNX0_9ACTN</name>
<dbReference type="Gene3D" id="3.40.50.410">
    <property type="entry name" value="von Willebrand factor, type A domain"/>
    <property type="match status" value="1"/>
</dbReference>
<feature type="region of interest" description="Disordered" evidence="1">
    <location>
        <begin position="1"/>
        <end position="178"/>
    </location>
</feature>
<gene>
    <name evidence="3" type="ORF">AB0K36_03190</name>
</gene>
<feature type="region of interest" description="Disordered" evidence="1">
    <location>
        <begin position="196"/>
        <end position="221"/>
    </location>
</feature>
<dbReference type="Proteomes" id="UP001552521">
    <property type="component" value="Unassembled WGS sequence"/>
</dbReference>
<dbReference type="InterPro" id="IPR019303">
    <property type="entry name" value="vWA_TerF_C"/>
</dbReference>
<protein>
    <submittedName>
        <fullName evidence="3">VWA domain-containing protein</fullName>
    </submittedName>
</protein>
<feature type="compositionally biased region" description="Low complexity" evidence="1">
    <location>
        <begin position="269"/>
        <end position="283"/>
    </location>
</feature>
<reference evidence="3 4" key="1">
    <citation type="submission" date="2024-06" db="EMBL/GenBank/DDBJ databases">
        <title>The Natural Products Discovery Center: Release of the First 8490 Sequenced Strains for Exploring Actinobacteria Biosynthetic Diversity.</title>
        <authorList>
            <person name="Kalkreuter E."/>
            <person name="Kautsar S.A."/>
            <person name="Yang D."/>
            <person name="Bader C.D."/>
            <person name="Teijaro C.N."/>
            <person name="Fluegel L."/>
            <person name="Davis C.M."/>
            <person name="Simpson J.R."/>
            <person name="Lauterbach L."/>
            <person name="Steele A.D."/>
            <person name="Gui C."/>
            <person name="Meng S."/>
            <person name="Li G."/>
            <person name="Viehrig K."/>
            <person name="Ye F."/>
            <person name="Su P."/>
            <person name="Kiefer A.F."/>
            <person name="Nichols A."/>
            <person name="Cepeda A.J."/>
            <person name="Yan W."/>
            <person name="Fan B."/>
            <person name="Jiang Y."/>
            <person name="Adhikari A."/>
            <person name="Zheng C.-J."/>
            <person name="Schuster L."/>
            <person name="Cowan T.M."/>
            <person name="Smanski M.J."/>
            <person name="Chevrette M.G."/>
            <person name="De Carvalho L.P.S."/>
            <person name="Shen B."/>
        </authorList>
    </citation>
    <scope>NUCLEOTIDE SEQUENCE [LARGE SCALE GENOMIC DNA]</scope>
    <source>
        <strain evidence="3 4">NPDC049344</strain>
    </source>
</reference>
<organism evidence="3 4">
    <name type="scientific">Streptomyces kurssanovii</name>
    <dbReference type="NCBI Taxonomy" id="67312"/>
    <lineage>
        <taxon>Bacteria</taxon>
        <taxon>Bacillati</taxon>
        <taxon>Actinomycetota</taxon>
        <taxon>Actinomycetes</taxon>
        <taxon>Kitasatosporales</taxon>
        <taxon>Streptomycetaceae</taxon>
        <taxon>Streptomyces</taxon>
    </lineage>
</organism>
<dbReference type="SUPFAM" id="SSF53300">
    <property type="entry name" value="vWA-like"/>
    <property type="match status" value="1"/>
</dbReference>
<dbReference type="InterPro" id="IPR002035">
    <property type="entry name" value="VWF_A"/>
</dbReference>
<feature type="compositionally biased region" description="Low complexity" evidence="1">
    <location>
        <begin position="96"/>
        <end position="105"/>
    </location>
</feature>